<name>A0A0E9RJ59_ANGAN</name>
<dbReference type="AlphaFoldDB" id="A0A0E9RJ59"/>
<organism evidence="1">
    <name type="scientific">Anguilla anguilla</name>
    <name type="common">European freshwater eel</name>
    <name type="synonym">Muraena anguilla</name>
    <dbReference type="NCBI Taxonomy" id="7936"/>
    <lineage>
        <taxon>Eukaryota</taxon>
        <taxon>Metazoa</taxon>
        <taxon>Chordata</taxon>
        <taxon>Craniata</taxon>
        <taxon>Vertebrata</taxon>
        <taxon>Euteleostomi</taxon>
        <taxon>Actinopterygii</taxon>
        <taxon>Neopterygii</taxon>
        <taxon>Teleostei</taxon>
        <taxon>Anguilliformes</taxon>
        <taxon>Anguillidae</taxon>
        <taxon>Anguilla</taxon>
    </lineage>
</organism>
<sequence length="94" mass="10827">MELMIHHPAPLNCTILNHTILYFIIPVSYHPNCRRLRGLSPLGVFFNYLMYFWGFRPGDCSVCSSCLLALLLCFLPCCSVKRLCDSSLHEVLYK</sequence>
<reference evidence="1" key="2">
    <citation type="journal article" date="2015" name="Fish Shellfish Immunol.">
        <title>Early steps in the European eel (Anguilla anguilla)-Vibrio vulnificus interaction in the gills: Role of the RtxA13 toxin.</title>
        <authorList>
            <person name="Callol A."/>
            <person name="Pajuelo D."/>
            <person name="Ebbesson L."/>
            <person name="Teles M."/>
            <person name="MacKenzie S."/>
            <person name="Amaro C."/>
        </authorList>
    </citation>
    <scope>NUCLEOTIDE SEQUENCE</scope>
</reference>
<accession>A0A0E9RJ59</accession>
<protein>
    <submittedName>
        <fullName evidence="1">Uncharacterized protein</fullName>
    </submittedName>
</protein>
<reference evidence="1" key="1">
    <citation type="submission" date="2014-11" db="EMBL/GenBank/DDBJ databases">
        <authorList>
            <person name="Amaro Gonzalez C."/>
        </authorList>
    </citation>
    <scope>NUCLEOTIDE SEQUENCE</scope>
</reference>
<dbReference type="EMBL" id="GBXM01079376">
    <property type="protein sequence ID" value="JAH29201.1"/>
    <property type="molecule type" value="Transcribed_RNA"/>
</dbReference>
<evidence type="ECO:0000313" key="1">
    <source>
        <dbReference type="EMBL" id="JAH29201.1"/>
    </source>
</evidence>
<proteinExistence type="predicted"/>